<dbReference type="Gene3D" id="1.10.10.10">
    <property type="entry name" value="Winged helix-like DNA-binding domain superfamily/Winged helix DNA-binding domain"/>
    <property type="match status" value="1"/>
</dbReference>
<dbReference type="AlphaFoldDB" id="A0A916QH02"/>
<dbReference type="InterPro" id="IPR023120">
    <property type="entry name" value="WHTH_transcript_rep_HrcA_IDD"/>
</dbReference>
<evidence type="ECO:0000256" key="2">
    <source>
        <dbReference type="ARBA" id="ARBA00023015"/>
    </source>
</evidence>
<dbReference type="SUPFAM" id="SSF46785">
    <property type="entry name" value="Winged helix' DNA-binding domain"/>
    <property type="match status" value="1"/>
</dbReference>
<dbReference type="Pfam" id="PF01628">
    <property type="entry name" value="HrcA"/>
    <property type="match status" value="1"/>
</dbReference>
<dbReference type="HAMAP" id="MF_00081">
    <property type="entry name" value="HrcA"/>
    <property type="match status" value="1"/>
</dbReference>
<dbReference type="Gene3D" id="3.30.390.60">
    <property type="entry name" value="Heat-inducible transcription repressor hrca homolog, domain 3"/>
    <property type="match status" value="1"/>
</dbReference>
<dbReference type="Proteomes" id="UP000677218">
    <property type="component" value="Unassembled WGS sequence"/>
</dbReference>
<evidence type="ECO:0000259" key="6">
    <source>
        <dbReference type="Pfam" id="PF01628"/>
    </source>
</evidence>
<dbReference type="Pfam" id="PF03444">
    <property type="entry name" value="WHD_HrcA"/>
    <property type="match status" value="1"/>
</dbReference>
<proteinExistence type="inferred from homology"/>
<keyword evidence="9" id="KW-1185">Reference proteome</keyword>
<dbReference type="InterPro" id="IPR029016">
    <property type="entry name" value="GAF-like_dom_sf"/>
</dbReference>
<dbReference type="PANTHER" id="PTHR34824:SF1">
    <property type="entry name" value="HEAT-INDUCIBLE TRANSCRIPTION REPRESSOR HRCA"/>
    <property type="match status" value="1"/>
</dbReference>
<sequence length="349" mass="39187">MLTERQELILKTIIHDFTQTHEPVGSKTVMSQLPIKVSSATIRNEMKVLEEAGLIEKTHSSSGRVPSMEGYRYYLDNLVEPLQLPSSVYDQIVYQLDRPFHQVNEIVKEAAKILSDMTNYTAFAEGPEVGDIRITGFRMVPLAPRQVMAILVTSDGSVHNQVYALPNGVHGDEIEKAVRMINDELVGKSIKTVSSNFLNDLINHKLHYEHANELLELLEDVIKDAASEQMYVDGQINLLNNQALASVADIRSLYEMFDHVDTLSNLMDLGKTDGDSRYPVQVKLGSELPGDLLKNYSLLTAEYNVGRYGKGTIAILGPTNMPYSQVIGLLEYFRTELAKKLLDYYGKFQ</sequence>
<accession>A0A916QH02</accession>
<evidence type="ECO:0000256" key="3">
    <source>
        <dbReference type="ARBA" id="ARBA00023016"/>
    </source>
</evidence>
<feature type="domain" description="Winged helix-turn-helix transcription repressor HrcA DNA-binding" evidence="7">
    <location>
        <begin position="1"/>
        <end position="72"/>
    </location>
</feature>
<dbReference type="Gene3D" id="3.30.450.40">
    <property type="match status" value="1"/>
</dbReference>
<reference evidence="8" key="1">
    <citation type="submission" date="2020-08" db="EMBL/GenBank/DDBJ databases">
        <title>Taxonomic study for Lactobacillus species isolated from hardwood bark.</title>
        <authorList>
            <person name="Tohno M."/>
            <person name="Tanizawa Y."/>
        </authorList>
    </citation>
    <scope>NUCLEOTIDE SEQUENCE</scope>
    <source>
        <strain evidence="8">B40</strain>
    </source>
</reference>
<evidence type="ECO:0000313" key="8">
    <source>
        <dbReference type="EMBL" id="GFZ27191.1"/>
    </source>
</evidence>
<dbReference type="InterPro" id="IPR005104">
    <property type="entry name" value="WHTH_HrcA_DNA-bd"/>
</dbReference>
<dbReference type="EMBL" id="BMAY01000007">
    <property type="protein sequence ID" value="GFZ27191.1"/>
    <property type="molecule type" value="Genomic_DNA"/>
</dbReference>
<comment type="similarity">
    <text evidence="5">Belongs to the HrcA family.</text>
</comment>
<dbReference type="PANTHER" id="PTHR34824">
    <property type="entry name" value="HEAT-INDUCIBLE TRANSCRIPTION REPRESSOR HRCA"/>
    <property type="match status" value="1"/>
</dbReference>
<keyword evidence="4 5" id="KW-0804">Transcription</keyword>
<dbReference type="InterPro" id="IPR002571">
    <property type="entry name" value="HrcA"/>
</dbReference>
<dbReference type="GO" id="GO:0045892">
    <property type="term" value="P:negative regulation of DNA-templated transcription"/>
    <property type="evidence" value="ECO:0007669"/>
    <property type="project" value="UniProtKB-UniRule"/>
</dbReference>
<dbReference type="RefSeq" id="WP_212780887.1">
    <property type="nucleotide sequence ID" value="NZ_BMAY01000007.1"/>
</dbReference>
<keyword evidence="1 5" id="KW-0678">Repressor</keyword>
<dbReference type="SUPFAM" id="SSF55781">
    <property type="entry name" value="GAF domain-like"/>
    <property type="match status" value="1"/>
</dbReference>
<name>A0A916QH02_9LACO</name>
<protein>
    <recommendedName>
        <fullName evidence="5">Heat-inducible transcription repressor HrcA</fullName>
    </recommendedName>
</protein>
<evidence type="ECO:0000259" key="7">
    <source>
        <dbReference type="Pfam" id="PF03444"/>
    </source>
</evidence>
<dbReference type="NCBIfam" id="TIGR00331">
    <property type="entry name" value="hrcA"/>
    <property type="match status" value="1"/>
</dbReference>
<dbReference type="InterPro" id="IPR036390">
    <property type="entry name" value="WH_DNA-bd_sf"/>
</dbReference>
<organism evidence="8 9">
    <name type="scientific">Lactobacillus corticis</name>
    <dbReference type="NCBI Taxonomy" id="2201249"/>
    <lineage>
        <taxon>Bacteria</taxon>
        <taxon>Bacillati</taxon>
        <taxon>Bacillota</taxon>
        <taxon>Bacilli</taxon>
        <taxon>Lactobacillales</taxon>
        <taxon>Lactobacillaceae</taxon>
        <taxon>Lactobacillus</taxon>
    </lineage>
</organism>
<evidence type="ECO:0000256" key="4">
    <source>
        <dbReference type="ARBA" id="ARBA00023163"/>
    </source>
</evidence>
<dbReference type="GO" id="GO:0003677">
    <property type="term" value="F:DNA binding"/>
    <property type="evidence" value="ECO:0007669"/>
    <property type="project" value="InterPro"/>
</dbReference>
<feature type="domain" description="Heat-inducible transcription repressor HrcA C-terminal" evidence="6">
    <location>
        <begin position="105"/>
        <end position="327"/>
    </location>
</feature>
<evidence type="ECO:0000256" key="5">
    <source>
        <dbReference type="HAMAP-Rule" id="MF_00081"/>
    </source>
</evidence>
<keyword evidence="3 5" id="KW-0346">Stress response</keyword>
<comment type="function">
    <text evidence="5">Negative regulator of class I heat shock genes (grpE-dnaK-dnaJ and groELS operons). Prevents heat-shock induction of these operons.</text>
</comment>
<dbReference type="InterPro" id="IPR036388">
    <property type="entry name" value="WH-like_DNA-bd_sf"/>
</dbReference>
<evidence type="ECO:0000256" key="1">
    <source>
        <dbReference type="ARBA" id="ARBA00022491"/>
    </source>
</evidence>
<dbReference type="PIRSF" id="PIRSF005485">
    <property type="entry name" value="HrcA"/>
    <property type="match status" value="1"/>
</dbReference>
<dbReference type="InterPro" id="IPR021153">
    <property type="entry name" value="HrcA_C"/>
</dbReference>
<evidence type="ECO:0000313" key="9">
    <source>
        <dbReference type="Proteomes" id="UP000677218"/>
    </source>
</evidence>
<keyword evidence="2 5" id="KW-0805">Transcription regulation</keyword>
<gene>
    <name evidence="5 8" type="primary">hrcA</name>
    <name evidence="8" type="ORF">LCB40_10710</name>
</gene>
<comment type="caution">
    <text evidence="8">The sequence shown here is derived from an EMBL/GenBank/DDBJ whole genome shotgun (WGS) entry which is preliminary data.</text>
</comment>